<reference evidence="2 3" key="1">
    <citation type="journal article" date="2018" name="PLoS ONE">
        <title>The draft genome of Kipferlia bialata reveals reductive genome evolution in fornicate parasites.</title>
        <authorList>
            <person name="Tanifuji G."/>
            <person name="Takabayashi S."/>
            <person name="Kume K."/>
            <person name="Takagi M."/>
            <person name="Nakayama T."/>
            <person name="Kamikawa R."/>
            <person name="Inagaki Y."/>
            <person name="Hashimoto T."/>
        </authorList>
    </citation>
    <scope>NUCLEOTIDE SEQUENCE [LARGE SCALE GENOMIC DNA]</scope>
    <source>
        <strain evidence="2">NY0173</strain>
    </source>
</reference>
<protein>
    <submittedName>
        <fullName evidence="2">Uncharacterized protein</fullName>
    </submittedName>
</protein>
<gene>
    <name evidence="2" type="ORF">KIPB_010961</name>
</gene>
<dbReference type="Proteomes" id="UP000265618">
    <property type="component" value="Unassembled WGS sequence"/>
</dbReference>
<evidence type="ECO:0000313" key="3">
    <source>
        <dbReference type="Proteomes" id="UP000265618"/>
    </source>
</evidence>
<feature type="region of interest" description="Disordered" evidence="1">
    <location>
        <begin position="330"/>
        <end position="362"/>
    </location>
</feature>
<evidence type="ECO:0000256" key="1">
    <source>
        <dbReference type="SAM" id="MobiDB-lite"/>
    </source>
</evidence>
<accession>A0A391NSH5</accession>
<sequence length="362" mass="40800">MTCQYCLTDSTRDHLHFICDPCDFHARERQAARELQIREGLVQPVRERERERERDPLADAGSPVRDVAARPAIVLGSTKGLDGARVSLIPCTSTSGKKTKPIATVTVTQEATLTKDLFHPVLSQLVQDACACTNLDNALEAEKHNKLMSCLHVKNARKWVKWSSLTDGQYSGVPKGVLDAGEELVFLLVDEKITDLIGKAQTSYRSHSECVALVEDTYKGMLGHCSEIVRGHHIHSLAREMVKVVTDTQATEILHNPPGSWTGILEHSLNSSLELKRLREECAELREQLNMPAAKKVSVPLEFRKDTMHIVYPQAQGFVHLLESRHDQEQAELRQRQRQREVEEKRRLDALKSVKDKDHSSN</sequence>
<comment type="caution">
    <text evidence="2">The sequence shown here is derived from an EMBL/GenBank/DDBJ whole genome shotgun (WGS) entry which is preliminary data.</text>
</comment>
<organism evidence="2 3">
    <name type="scientific">Kipferlia bialata</name>
    <dbReference type="NCBI Taxonomy" id="797122"/>
    <lineage>
        <taxon>Eukaryota</taxon>
        <taxon>Metamonada</taxon>
        <taxon>Carpediemonas-like organisms</taxon>
        <taxon>Kipferlia</taxon>
    </lineage>
</organism>
<proteinExistence type="predicted"/>
<keyword evidence="3" id="KW-1185">Reference proteome</keyword>
<evidence type="ECO:0000313" key="2">
    <source>
        <dbReference type="EMBL" id="GCA63620.1"/>
    </source>
</evidence>
<dbReference type="EMBL" id="BDIP01004271">
    <property type="protein sequence ID" value="GCA63620.1"/>
    <property type="molecule type" value="Genomic_DNA"/>
</dbReference>
<dbReference type="AlphaFoldDB" id="A0A391NSH5"/>
<name>A0A391NSH5_9EUKA</name>